<gene>
    <name evidence="2" type="ORF">TsFJ059_009418</name>
</gene>
<accession>A0A9P8HQW4</accession>
<name>A0A9P8HQW4_9HYPO</name>
<evidence type="ECO:0000313" key="2">
    <source>
        <dbReference type="EMBL" id="KAH0526037.1"/>
    </source>
</evidence>
<evidence type="ECO:0000313" key="3">
    <source>
        <dbReference type="Proteomes" id="UP000826573"/>
    </source>
</evidence>
<reference evidence="2 3" key="1">
    <citation type="submission" date="2021-08" db="EMBL/GenBank/DDBJ databases">
        <title>The highly contiguous genome resource for Trichoderma semiorbis FJ059, a fungal antagonistic to plant pathogens.</title>
        <authorList>
            <person name="Liu T."/>
        </authorList>
    </citation>
    <scope>NUCLEOTIDE SEQUENCE [LARGE SCALE GENOMIC DNA]</scope>
    <source>
        <strain evidence="2 3">FJ059</strain>
    </source>
</reference>
<protein>
    <submittedName>
        <fullName evidence="2">Uncharacterized protein</fullName>
    </submittedName>
</protein>
<dbReference type="Proteomes" id="UP000826573">
    <property type="component" value="Unassembled WGS sequence"/>
</dbReference>
<keyword evidence="3" id="KW-1185">Reference proteome</keyword>
<feature type="region of interest" description="Disordered" evidence="1">
    <location>
        <begin position="68"/>
        <end position="98"/>
    </location>
</feature>
<organism evidence="2 3">
    <name type="scientific">Trichoderma semiorbis</name>
    <dbReference type="NCBI Taxonomy" id="1491008"/>
    <lineage>
        <taxon>Eukaryota</taxon>
        <taxon>Fungi</taxon>
        <taxon>Dikarya</taxon>
        <taxon>Ascomycota</taxon>
        <taxon>Pezizomycotina</taxon>
        <taxon>Sordariomycetes</taxon>
        <taxon>Hypocreomycetidae</taxon>
        <taxon>Hypocreales</taxon>
        <taxon>Hypocreaceae</taxon>
        <taxon>Trichoderma</taxon>
    </lineage>
</organism>
<dbReference type="EMBL" id="JAIMJC010000004">
    <property type="protein sequence ID" value="KAH0526037.1"/>
    <property type="molecule type" value="Genomic_DNA"/>
</dbReference>
<evidence type="ECO:0000256" key="1">
    <source>
        <dbReference type="SAM" id="MobiDB-lite"/>
    </source>
</evidence>
<sequence>MVRPMTTAEAPPFHALDAPSAALLSRASCLAWPLVVASSRTSNGAADSGPSIRWLTISLFCPAVCRRRTERPSDGPKAAARDSNATQIGPHESRVVSARDQDPAAALAVVDCGEAAAAWRDKHPVSSLGILVKAMTGAYCTGDAFDSIADSHVARVPHADEARCNVSVKAR</sequence>
<proteinExistence type="predicted"/>
<dbReference type="AlphaFoldDB" id="A0A9P8HQW4"/>
<comment type="caution">
    <text evidence="2">The sequence shown here is derived from an EMBL/GenBank/DDBJ whole genome shotgun (WGS) entry which is preliminary data.</text>
</comment>